<feature type="domain" description="Glutamine amidotransferase" evidence="1">
    <location>
        <begin position="63"/>
        <end position="204"/>
    </location>
</feature>
<gene>
    <name evidence="2" type="ORF">HNP71_001332</name>
</gene>
<dbReference type="GO" id="GO:0016740">
    <property type="term" value="F:transferase activity"/>
    <property type="evidence" value="ECO:0007669"/>
    <property type="project" value="UniProtKB-KW"/>
</dbReference>
<dbReference type="EMBL" id="JACHFJ010000004">
    <property type="protein sequence ID" value="MBB5373074.1"/>
    <property type="molecule type" value="Genomic_DNA"/>
</dbReference>
<dbReference type="CDD" id="cd01741">
    <property type="entry name" value="GATase1_1"/>
    <property type="match status" value="1"/>
</dbReference>
<dbReference type="RefSeq" id="WP_183266092.1">
    <property type="nucleotide sequence ID" value="NZ_JACHFJ010000004.1"/>
</dbReference>
<dbReference type="InterPro" id="IPR029062">
    <property type="entry name" value="Class_I_gatase-like"/>
</dbReference>
<dbReference type="InterPro" id="IPR044992">
    <property type="entry name" value="ChyE-like"/>
</dbReference>
<keyword evidence="3" id="KW-1185">Reference proteome</keyword>
<dbReference type="Gene3D" id="3.40.50.880">
    <property type="match status" value="1"/>
</dbReference>
<dbReference type="PANTHER" id="PTHR42695">
    <property type="entry name" value="GLUTAMINE AMIDOTRANSFERASE YLR126C-RELATED"/>
    <property type="match status" value="1"/>
</dbReference>
<organism evidence="2 3">
    <name type="scientific">Acidocella aromatica</name>
    <dbReference type="NCBI Taxonomy" id="1303579"/>
    <lineage>
        <taxon>Bacteria</taxon>
        <taxon>Pseudomonadati</taxon>
        <taxon>Pseudomonadota</taxon>
        <taxon>Alphaproteobacteria</taxon>
        <taxon>Acetobacterales</taxon>
        <taxon>Acidocellaceae</taxon>
        <taxon>Acidocella</taxon>
    </lineage>
</organism>
<dbReference type="SUPFAM" id="SSF52317">
    <property type="entry name" value="Class I glutamine amidotransferase-like"/>
    <property type="match status" value="1"/>
</dbReference>
<dbReference type="Pfam" id="PF00117">
    <property type="entry name" value="GATase"/>
    <property type="match status" value="1"/>
</dbReference>
<name>A0A840VBS5_9PROT</name>
<dbReference type="GO" id="GO:0005829">
    <property type="term" value="C:cytosol"/>
    <property type="evidence" value="ECO:0007669"/>
    <property type="project" value="TreeGrafter"/>
</dbReference>
<keyword evidence="2" id="KW-0808">Transferase</keyword>
<evidence type="ECO:0000313" key="3">
    <source>
        <dbReference type="Proteomes" id="UP000553706"/>
    </source>
</evidence>
<dbReference type="PROSITE" id="PS51273">
    <property type="entry name" value="GATASE_TYPE_1"/>
    <property type="match status" value="1"/>
</dbReference>
<keyword evidence="2" id="KW-0315">Glutamine amidotransferase</keyword>
<dbReference type="AlphaFoldDB" id="A0A840VBS5"/>
<comment type="caution">
    <text evidence="2">The sequence shown here is derived from an EMBL/GenBank/DDBJ whole genome shotgun (WGS) entry which is preliminary data.</text>
</comment>
<proteinExistence type="predicted"/>
<dbReference type="PANTHER" id="PTHR42695:SF5">
    <property type="entry name" value="GLUTAMINE AMIDOTRANSFERASE YLR126C-RELATED"/>
    <property type="match status" value="1"/>
</dbReference>
<dbReference type="InterPro" id="IPR017926">
    <property type="entry name" value="GATASE"/>
</dbReference>
<sequence length="254" mass="27888">MTAKPRLAYIAQFAHPGSYDKSKWVRVLGGDDETIGFKALLDSSGLADEFEYVGVSAHEGEDISLDYDVAVLGGSFASVHDDYPWQREIQKWLTAWRRTGKPLMGICGGHQQMSVVLGGHVGKRPEGPVVGSLPVTRTEAGRSHFLFRGFTDDSQFFFGNFDHVDIAPPGAVTLATRPGLPHAALDHGGNWVSVQFHPETTCDRMATCWAELDPEQSRCYSFIPDCQGMVENFLRHALTARCESAAPRAILQHG</sequence>
<evidence type="ECO:0000313" key="2">
    <source>
        <dbReference type="EMBL" id="MBB5373074.1"/>
    </source>
</evidence>
<accession>A0A840VBS5</accession>
<protein>
    <submittedName>
        <fullName evidence="2">GMP synthase-like glutamine amidotransferase</fullName>
    </submittedName>
</protein>
<reference evidence="2 3" key="1">
    <citation type="submission" date="2020-08" db="EMBL/GenBank/DDBJ databases">
        <title>Genomic Encyclopedia of Type Strains, Phase IV (KMG-IV): sequencing the most valuable type-strain genomes for metagenomic binning, comparative biology and taxonomic classification.</title>
        <authorList>
            <person name="Goeker M."/>
        </authorList>
    </citation>
    <scope>NUCLEOTIDE SEQUENCE [LARGE SCALE GENOMIC DNA]</scope>
    <source>
        <strain evidence="2 3">DSM 27026</strain>
    </source>
</reference>
<dbReference type="Proteomes" id="UP000553706">
    <property type="component" value="Unassembled WGS sequence"/>
</dbReference>
<evidence type="ECO:0000259" key="1">
    <source>
        <dbReference type="Pfam" id="PF00117"/>
    </source>
</evidence>